<organism evidence="9 10">
    <name type="scientific">Roseomonas elaeocarpi</name>
    <dbReference type="NCBI Taxonomy" id="907779"/>
    <lineage>
        <taxon>Bacteria</taxon>
        <taxon>Pseudomonadati</taxon>
        <taxon>Pseudomonadota</taxon>
        <taxon>Alphaproteobacteria</taxon>
        <taxon>Acetobacterales</taxon>
        <taxon>Roseomonadaceae</taxon>
        <taxon>Roseomonas</taxon>
    </lineage>
</organism>
<dbReference type="PANTHER" id="PTHR48086">
    <property type="entry name" value="SODIUM/PROLINE SYMPORTER-RELATED"/>
    <property type="match status" value="1"/>
</dbReference>
<dbReference type="InterPro" id="IPR038377">
    <property type="entry name" value="Na/Glc_symporter_sf"/>
</dbReference>
<sequence>MHQFSGGESAIIIAIIVAYIAFTSWLTYRLRSRNNEQFMVGSRAMPAAVIGVLLMSEFIGAKSTVGTSQESFNYGMPAAWSVVGAALGFLLYGLFFVRKLYRSGEFTISGAIEKKFGRSTKLTVSIIMIYALLLVNVGNYVSGAAALSTVLNMNLTAGMFIIAIVSTFYYVFGGLKGVAYVTVLHSAVKVIGIALILGLAMYMTGGIKPMMDTLPPDYFSLSGRIGVPTIVAWTIGTIGAIFSTQFIMQAISSNKDERAAQRSAFYAAAWCFPLGIALGLIGVAAKFLAPTGNSLYALPMFLQAMDPWLAGLVTTSLVASVFVSVSTVALAMASLIVKDFYVPYANPTPQREFQMTRWISLVIGFAPLIFVFFVPEILKLSFFTRALRLSISIVAVLGFFLPWFQSNRGATLGLIASAIATTGWYLLNNPYGIDNMYVAAVVPALVLLIERLVSSPRPRAVPAAVESR</sequence>
<dbReference type="PROSITE" id="PS50283">
    <property type="entry name" value="NA_SOLUT_SYMP_3"/>
    <property type="match status" value="1"/>
</dbReference>
<feature type="transmembrane region" description="Helical" evidence="8">
    <location>
        <begin position="122"/>
        <end position="141"/>
    </location>
</feature>
<protein>
    <submittedName>
        <fullName evidence="9">Sodium:solute symporter family protein</fullName>
    </submittedName>
</protein>
<feature type="transmembrane region" description="Helical" evidence="8">
    <location>
        <begin position="308"/>
        <end position="337"/>
    </location>
</feature>
<feature type="transmembrane region" description="Helical" evidence="8">
    <location>
        <begin position="153"/>
        <end position="172"/>
    </location>
</feature>
<keyword evidence="5 8" id="KW-1133">Transmembrane helix</keyword>
<name>A0ABV6JPF0_9PROT</name>
<evidence type="ECO:0000256" key="7">
    <source>
        <dbReference type="RuleBase" id="RU362091"/>
    </source>
</evidence>
<feature type="transmembrane region" description="Helical" evidence="8">
    <location>
        <begin position="6"/>
        <end position="28"/>
    </location>
</feature>
<evidence type="ECO:0000256" key="4">
    <source>
        <dbReference type="ARBA" id="ARBA00022692"/>
    </source>
</evidence>
<feature type="transmembrane region" description="Helical" evidence="8">
    <location>
        <begin position="264"/>
        <end position="288"/>
    </location>
</feature>
<dbReference type="Gene3D" id="1.20.1730.10">
    <property type="entry name" value="Sodium/glucose cotransporter"/>
    <property type="match status" value="1"/>
</dbReference>
<keyword evidence="3" id="KW-0813">Transport</keyword>
<keyword evidence="10" id="KW-1185">Reference proteome</keyword>
<evidence type="ECO:0000313" key="9">
    <source>
        <dbReference type="EMBL" id="MFC0407592.1"/>
    </source>
</evidence>
<reference evidence="9 10" key="1">
    <citation type="submission" date="2024-09" db="EMBL/GenBank/DDBJ databases">
        <authorList>
            <person name="Sun Q."/>
            <person name="Mori K."/>
        </authorList>
    </citation>
    <scope>NUCLEOTIDE SEQUENCE [LARGE SCALE GENOMIC DNA]</scope>
    <source>
        <strain evidence="9 10">TBRC 5777</strain>
    </source>
</reference>
<dbReference type="InterPro" id="IPR050277">
    <property type="entry name" value="Sodium:Solute_Symporter"/>
</dbReference>
<comment type="subcellular location">
    <subcellularLocation>
        <location evidence="1">Membrane</location>
        <topology evidence="1">Multi-pass membrane protein</topology>
    </subcellularLocation>
</comment>
<feature type="transmembrane region" description="Helical" evidence="8">
    <location>
        <begin position="386"/>
        <end position="404"/>
    </location>
</feature>
<feature type="transmembrane region" description="Helical" evidence="8">
    <location>
        <begin position="79"/>
        <end position="101"/>
    </location>
</feature>
<gene>
    <name evidence="9" type="ORF">ACFFGY_04985</name>
</gene>
<keyword evidence="6 8" id="KW-0472">Membrane</keyword>
<comment type="similarity">
    <text evidence="2 7">Belongs to the sodium:solute symporter (SSF) (TC 2.A.21) family.</text>
</comment>
<dbReference type="Pfam" id="PF00474">
    <property type="entry name" value="SSF"/>
    <property type="match status" value="1"/>
</dbReference>
<evidence type="ECO:0000256" key="1">
    <source>
        <dbReference type="ARBA" id="ARBA00004141"/>
    </source>
</evidence>
<dbReference type="RefSeq" id="WP_377043305.1">
    <property type="nucleotide sequence ID" value="NZ_JBHLUN010000003.1"/>
</dbReference>
<evidence type="ECO:0000256" key="8">
    <source>
        <dbReference type="SAM" id="Phobius"/>
    </source>
</evidence>
<feature type="transmembrane region" description="Helical" evidence="8">
    <location>
        <begin position="225"/>
        <end position="243"/>
    </location>
</feature>
<evidence type="ECO:0000256" key="2">
    <source>
        <dbReference type="ARBA" id="ARBA00006434"/>
    </source>
</evidence>
<dbReference type="EMBL" id="JBHLUN010000003">
    <property type="protein sequence ID" value="MFC0407592.1"/>
    <property type="molecule type" value="Genomic_DNA"/>
</dbReference>
<evidence type="ECO:0000256" key="5">
    <source>
        <dbReference type="ARBA" id="ARBA00022989"/>
    </source>
</evidence>
<dbReference type="InterPro" id="IPR001734">
    <property type="entry name" value="Na/solute_symporter"/>
</dbReference>
<accession>A0ABV6JPF0</accession>
<proteinExistence type="inferred from homology"/>
<feature type="transmembrane region" description="Helical" evidence="8">
    <location>
        <begin position="411"/>
        <end position="427"/>
    </location>
</feature>
<dbReference type="PANTHER" id="PTHR48086:SF7">
    <property type="entry name" value="SODIUM-SOLUTE SYMPORTER-RELATED"/>
    <property type="match status" value="1"/>
</dbReference>
<dbReference type="CDD" id="cd10322">
    <property type="entry name" value="SLC5sbd"/>
    <property type="match status" value="1"/>
</dbReference>
<feature type="transmembrane region" description="Helical" evidence="8">
    <location>
        <begin position="179"/>
        <end position="205"/>
    </location>
</feature>
<feature type="transmembrane region" description="Helical" evidence="8">
    <location>
        <begin position="433"/>
        <end position="449"/>
    </location>
</feature>
<feature type="transmembrane region" description="Helical" evidence="8">
    <location>
        <begin position="40"/>
        <end position="59"/>
    </location>
</feature>
<evidence type="ECO:0000256" key="6">
    <source>
        <dbReference type="ARBA" id="ARBA00023136"/>
    </source>
</evidence>
<keyword evidence="4 8" id="KW-0812">Transmembrane</keyword>
<evidence type="ECO:0000256" key="3">
    <source>
        <dbReference type="ARBA" id="ARBA00022448"/>
    </source>
</evidence>
<dbReference type="Proteomes" id="UP001589865">
    <property type="component" value="Unassembled WGS sequence"/>
</dbReference>
<evidence type="ECO:0000313" key="10">
    <source>
        <dbReference type="Proteomes" id="UP001589865"/>
    </source>
</evidence>
<feature type="transmembrane region" description="Helical" evidence="8">
    <location>
        <begin position="358"/>
        <end position="374"/>
    </location>
</feature>
<comment type="caution">
    <text evidence="9">The sequence shown here is derived from an EMBL/GenBank/DDBJ whole genome shotgun (WGS) entry which is preliminary data.</text>
</comment>